<evidence type="ECO:0000256" key="6">
    <source>
        <dbReference type="ARBA" id="ARBA00022777"/>
    </source>
</evidence>
<evidence type="ECO:0000256" key="2">
    <source>
        <dbReference type="ARBA" id="ARBA00022527"/>
    </source>
</evidence>
<protein>
    <recommendedName>
        <fullName evidence="1">mitogen-activated protein kinase</fullName>
        <ecNumber evidence="1">2.7.11.24</ecNumber>
    </recommendedName>
</protein>
<dbReference type="GO" id="GO:0005634">
    <property type="term" value="C:nucleus"/>
    <property type="evidence" value="ECO:0000318"/>
    <property type="project" value="GO_Central"/>
</dbReference>
<dbReference type="EnsemblMetazoa" id="PPA19144.1">
    <property type="protein sequence ID" value="PPA19144.1"/>
    <property type="gene ID" value="WBGene00108698"/>
</dbReference>
<keyword evidence="2" id="KW-0723">Serine/threonine-protein kinase</keyword>
<reference evidence="10" key="2">
    <citation type="submission" date="2022-06" db="UniProtKB">
        <authorList>
            <consortium name="EnsemblMetazoa"/>
        </authorList>
    </citation>
    <scope>IDENTIFICATION</scope>
    <source>
        <strain evidence="10">PS312</strain>
    </source>
</reference>
<evidence type="ECO:0000313" key="11">
    <source>
        <dbReference type="Proteomes" id="UP000005239"/>
    </source>
</evidence>
<evidence type="ECO:0000256" key="7">
    <source>
        <dbReference type="ARBA" id="ARBA00022840"/>
    </source>
</evidence>
<dbReference type="GO" id="GO:0004705">
    <property type="term" value="F:JUN kinase activity"/>
    <property type="evidence" value="ECO:0000318"/>
    <property type="project" value="GO_Central"/>
</dbReference>
<dbReference type="FunFam" id="1.10.510.10:FF:000624">
    <property type="entry name" value="Mitogen-activated protein kinase"/>
    <property type="match status" value="1"/>
</dbReference>
<reference evidence="11" key="1">
    <citation type="journal article" date="2008" name="Nat. Genet.">
        <title>The Pristionchus pacificus genome provides a unique perspective on nematode lifestyle and parasitism.</title>
        <authorList>
            <person name="Dieterich C."/>
            <person name="Clifton S.W."/>
            <person name="Schuster L.N."/>
            <person name="Chinwalla A."/>
            <person name="Delehaunty K."/>
            <person name="Dinkelacker I."/>
            <person name="Fulton L."/>
            <person name="Fulton R."/>
            <person name="Godfrey J."/>
            <person name="Minx P."/>
            <person name="Mitreva M."/>
            <person name="Roeseler W."/>
            <person name="Tian H."/>
            <person name="Witte H."/>
            <person name="Yang S.P."/>
            <person name="Wilson R.K."/>
            <person name="Sommer R.J."/>
        </authorList>
    </citation>
    <scope>NUCLEOTIDE SEQUENCE [LARGE SCALE GENOMIC DNA]</scope>
    <source>
        <strain evidence="11">PS312</strain>
    </source>
</reference>
<keyword evidence="11" id="KW-1185">Reference proteome</keyword>
<dbReference type="PANTHER" id="PTHR24055">
    <property type="entry name" value="MITOGEN-ACTIVATED PROTEIN KINASE"/>
    <property type="match status" value="1"/>
</dbReference>
<dbReference type="InterPro" id="IPR050117">
    <property type="entry name" value="MAPK"/>
</dbReference>
<dbReference type="AlphaFoldDB" id="A0A2A6B5J9"/>
<dbReference type="InterPro" id="IPR011009">
    <property type="entry name" value="Kinase-like_dom_sf"/>
</dbReference>
<comment type="catalytic activity">
    <reaction evidence="9">
        <text>L-seryl-[protein] + ATP = O-phospho-L-seryl-[protein] + ADP + H(+)</text>
        <dbReference type="Rhea" id="RHEA:17989"/>
        <dbReference type="Rhea" id="RHEA-COMP:9863"/>
        <dbReference type="Rhea" id="RHEA-COMP:11604"/>
        <dbReference type="ChEBI" id="CHEBI:15378"/>
        <dbReference type="ChEBI" id="CHEBI:29999"/>
        <dbReference type="ChEBI" id="CHEBI:30616"/>
        <dbReference type="ChEBI" id="CHEBI:83421"/>
        <dbReference type="ChEBI" id="CHEBI:456216"/>
        <dbReference type="EC" id="2.7.11.24"/>
    </reaction>
</comment>
<accession>A0A8R1YGT8</accession>
<evidence type="ECO:0000256" key="5">
    <source>
        <dbReference type="ARBA" id="ARBA00022741"/>
    </source>
</evidence>
<keyword evidence="6" id="KW-0418">Kinase</keyword>
<dbReference type="Pfam" id="PF00069">
    <property type="entry name" value="Pkinase"/>
    <property type="match status" value="1"/>
</dbReference>
<evidence type="ECO:0000256" key="8">
    <source>
        <dbReference type="ARBA" id="ARBA00047592"/>
    </source>
</evidence>
<dbReference type="SMART" id="SM00220">
    <property type="entry name" value="S_TKc"/>
    <property type="match status" value="1"/>
</dbReference>
<dbReference type="GO" id="GO:0005524">
    <property type="term" value="F:ATP binding"/>
    <property type="evidence" value="ECO:0007669"/>
    <property type="project" value="UniProtKB-UniRule"/>
</dbReference>
<evidence type="ECO:0000313" key="10">
    <source>
        <dbReference type="EnsemblMetazoa" id="PPA19144.1"/>
    </source>
</evidence>
<organism evidence="10 11">
    <name type="scientific">Pristionchus pacificus</name>
    <name type="common">Parasitic nematode worm</name>
    <dbReference type="NCBI Taxonomy" id="54126"/>
    <lineage>
        <taxon>Eukaryota</taxon>
        <taxon>Metazoa</taxon>
        <taxon>Ecdysozoa</taxon>
        <taxon>Nematoda</taxon>
        <taxon>Chromadorea</taxon>
        <taxon>Rhabditida</taxon>
        <taxon>Rhabditina</taxon>
        <taxon>Diplogasteromorpha</taxon>
        <taxon>Diplogasteroidea</taxon>
        <taxon>Neodiplogasteridae</taxon>
        <taxon>Pristionchus</taxon>
    </lineage>
</organism>
<dbReference type="SUPFAM" id="SSF56112">
    <property type="entry name" value="Protein kinase-like (PK-like)"/>
    <property type="match status" value="1"/>
</dbReference>
<dbReference type="EC" id="2.7.11.24" evidence="1"/>
<keyword evidence="7" id="KW-0067">ATP-binding</keyword>
<dbReference type="PROSITE" id="PS00107">
    <property type="entry name" value="PROTEIN_KINASE_ATP"/>
    <property type="match status" value="1"/>
</dbReference>
<dbReference type="Gene3D" id="1.10.510.10">
    <property type="entry name" value="Transferase(Phosphotransferase) domain 1"/>
    <property type="match status" value="1"/>
</dbReference>
<keyword evidence="5" id="KW-0547">Nucleotide-binding</keyword>
<evidence type="ECO:0000256" key="1">
    <source>
        <dbReference type="ARBA" id="ARBA00012411"/>
    </source>
</evidence>
<dbReference type="Proteomes" id="UP000005239">
    <property type="component" value="Unassembled WGS sequence"/>
</dbReference>
<dbReference type="OrthoDB" id="192887at2759"/>
<accession>A0A2A6B5J9</accession>
<gene>
    <name evidence="10" type="primary">WBGene00108698</name>
</gene>
<dbReference type="Gene3D" id="3.30.200.20">
    <property type="entry name" value="Phosphorylase Kinase, domain 1"/>
    <property type="match status" value="1"/>
</dbReference>
<sequence length="426" mass="48949">MSDNLDDRFQSFDVRNGNEKVQFTIPKRYRPPIERTLIGSGAYGKVISAFDTLLQRQVAIKKMIIPSVIHYGSQAGQDQGCKHQERLNTTTAKRALREFAILPFLKHPNIVQIFSQFTPQDITNDFKHLYLVMEFMQHDLEKIIYKDKKILKHDQLSFLLYQILCGVNHLHQNGIIHRDLKPANIAVNEHFQVKILDFGLSRIYDPAHNSEMTNYVITRFYRPPELLLNYDRPYTEKVDVWSIGCIFAELIKGKLLFEGNDSADVWKSIIAILGSPSAEFMKRVGQFCRNLIISFRSNAIPLEHAIPDSCFIKATENLGQHFTAVFARRIISKMLKIDPDERYSIAEALHDPYMMSYYNEEEVNADPSMVRYDPTIDEEKLDLSDLRERIFNQVKQHSDHVTVNGNGNNTVVVNGNGNTTNSTGHA</sequence>
<evidence type="ECO:0000256" key="9">
    <source>
        <dbReference type="ARBA" id="ARBA00048312"/>
    </source>
</evidence>
<keyword evidence="4" id="KW-0808">Transferase</keyword>
<dbReference type="PROSITE" id="PS50011">
    <property type="entry name" value="PROTEIN_KINASE_DOM"/>
    <property type="match status" value="1"/>
</dbReference>
<comment type="catalytic activity">
    <reaction evidence="8">
        <text>L-threonyl-[protein] + ATP = O-phospho-L-threonyl-[protein] + ADP + H(+)</text>
        <dbReference type="Rhea" id="RHEA:46608"/>
        <dbReference type="Rhea" id="RHEA-COMP:11060"/>
        <dbReference type="Rhea" id="RHEA-COMP:11605"/>
        <dbReference type="ChEBI" id="CHEBI:15378"/>
        <dbReference type="ChEBI" id="CHEBI:30013"/>
        <dbReference type="ChEBI" id="CHEBI:30616"/>
        <dbReference type="ChEBI" id="CHEBI:61977"/>
        <dbReference type="ChEBI" id="CHEBI:456216"/>
        <dbReference type="EC" id="2.7.11.24"/>
    </reaction>
</comment>
<evidence type="ECO:0000256" key="4">
    <source>
        <dbReference type="ARBA" id="ARBA00022679"/>
    </source>
</evidence>
<dbReference type="InterPro" id="IPR017441">
    <property type="entry name" value="Protein_kinase_ATP_BS"/>
</dbReference>
<dbReference type="InterPro" id="IPR000719">
    <property type="entry name" value="Prot_kinase_dom"/>
</dbReference>
<dbReference type="InterPro" id="IPR008351">
    <property type="entry name" value="MAPK_JNK"/>
</dbReference>
<dbReference type="GO" id="GO:0005737">
    <property type="term" value="C:cytoplasm"/>
    <property type="evidence" value="ECO:0000318"/>
    <property type="project" value="GO_Central"/>
</dbReference>
<evidence type="ECO:0000256" key="3">
    <source>
        <dbReference type="ARBA" id="ARBA00022553"/>
    </source>
</evidence>
<keyword evidence="3" id="KW-0597">Phosphoprotein</keyword>
<dbReference type="GO" id="GO:0007254">
    <property type="term" value="P:JNK cascade"/>
    <property type="evidence" value="ECO:0000318"/>
    <property type="project" value="GO_Central"/>
</dbReference>
<dbReference type="PRINTS" id="PR01772">
    <property type="entry name" value="JNKMAPKINASE"/>
</dbReference>
<proteinExistence type="predicted"/>
<name>A0A2A6B5J9_PRIPA</name>